<feature type="compositionally biased region" description="Basic and acidic residues" evidence="1">
    <location>
        <begin position="1"/>
        <end position="16"/>
    </location>
</feature>
<name>A0AAV4FX11_9GAST</name>
<gene>
    <name evidence="2" type="ORF">ElyMa_003975600</name>
</gene>
<keyword evidence="3" id="KW-1185">Reference proteome</keyword>
<evidence type="ECO:0000313" key="2">
    <source>
        <dbReference type="EMBL" id="GFR77689.1"/>
    </source>
</evidence>
<dbReference type="EMBL" id="BMAT01008086">
    <property type="protein sequence ID" value="GFR77689.1"/>
    <property type="molecule type" value="Genomic_DNA"/>
</dbReference>
<feature type="region of interest" description="Disordered" evidence="1">
    <location>
        <begin position="1"/>
        <end position="27"/>
    </location>
</feature>
<accession>A0AAV4FX11</accession>
<proteinExistence type="predicted"/>
<evidence type="ECO:0000256" key="1">
    <source>
        <dbReference type="SAM" id="MobiDB-lite"/>
    </source>
</evidence>
<protein>
    <submittedName>
        <fullName evidence="2">Uncharacterized protein</fullName>
    </submittedName>
</protein>
<dbReference type="Proteomes" id="UP000762676">
    <property type="component" value="Unassembled WGS sequence"/>
</dbReference>
<comment type="caution">
    <text evidence="2">The sequence shown here is derived from an EMBL/GenBank/DDBJ whole genome shotgun (WGS) entry which is preliminary data.</text>
</comment>
<dbReference type="AlphaFoldDB" id="A0AAV4FX11"/>
<reference evidence="2 3" key="1">
    <citation type="journal article" date="2021" name="Elife">
        <title>Chloroplast acquisition without the gene transfer in kleptoplastic sea slugs, Plakobranchus ocellatus.</title>
        <authorList>
            <person name="Maeda T."/>
            <person name="Takahashi S."/>
            <person name="Yoshida T."/>
            <person name="Shimamura S."/>
            <person name="Takaki Y."/>
            <person name="Nagai Y."/>
            <person name="Toyoda A."/>
            <person name="Suzuki Y."/>
            <person name="Arimoto A."/>
            <person name="Ishii H."/>
            <person name="Satoh N."/>
            <person name="Nishiyama T."/>
            <person name="Hasebe M."/>
            <person name="Maruyama T."/>
            <person name="Minagawa J."/>
            <person name="Obokata J."/>
            <person name="Shigenobu S."/>
        </authorList>
    </citation>
    <scope>NUCLEOTIDE SEQUENCE [LARGE SCALE GENOMIC DNA]</scope>
</reference>
<evidence type="ECO:0000313" key="3">
    <source>
        <dbReference type="Proteomes" id="UP000762676"/>
    </source>
</evidence>
<sequence>MGKFVHGLDSESKTLKEGSQTQRQSKRDFRLRRVRLRDIQKEILDSDESDSETVKKRFLDSDESDSETVMDLSQSASIWHCWQSARLKADDRRKGI</sequence>
<organism evidence="2 3">
    <name type="scientific">Elysia marginata</name>
    <dbReference type="NCBI Taxonomy" id="1093978"/>
    <lineage>
        <taxon>Eukaryota</taxon>
        <taxon>Metazoa</taxon>
        <taxon>Spiralia</taxon>
        <taxon>Lophotrochozoa</taxon>
        <taxon>Mollusca</taxon>
        <taxon>Gastropoda</taxon>
        <taxon>Heterobranchia</taxon>
        <taxon>Euthyneura</taxon>
        <taxon>Panpulmonata</taxon>
        <taxon>Sacoglossa</taxon>
        <taxon>Placobranchoidea</taxon>
        <taxon>Plakobranchidae</taxon>
        <taxon>Elysia</taxon>
    </lineage>
</organism>